<dbReference type="Proteomes" id="UP000196027">
    <property type="component" value="Chromosome"/>
</dbReference>
<dbReference type="Gene3D" id="3.40.50.10110">
    <property type="entry name" value="DNA polymerase III subunit chi"/>
    <property type="match status" value="1"/>
</dbReference>
<dbReference type="GO" id="GO:0006260">
    <property type="term" value="P:DNA replication"/>
    <property type="evidence" value="ECO:0007669"/>
    <property type="project" value="InterPro"/>
</dbReference>
<dbReference type="OrthoDB" id="5297568at2"/>
<dbReference type="KEGG" id="ome:OLMES_3591"/>
<dbReference type="Pfam" id="PF04364">
    <property type="entry name" value="DNA_pol3_chi"/>
    <property type="match status" value="1"/>
</dbReference>
<dbReference type="EMBL" id="CP021425">
    <property type="protein sequence ID" value="ARU57618.1"/>
    <property type="molecule type" value="Genomic_DNA"/>
</dbReference>
<proteinExistence type="predicted"/>
<dbReference type="PANTHER" id="PTHR38767:SF1">
    <property type="entry name" value="DNA POLYMERASE III SUBUNIT CHI"/>
    <property type="match status" value="1"/>
</dbReference>
<keyword evidence="2" id="KW-1185">Reference proteome</keyword>
<dbReference type="GO" id="GO:0032298">
    <property type="term" value="P:positive regulation of DNA-templated DNA replication initiation"/>
    <property type="evidence" value="ECO:0007669"/>
    <property type="project" value="TreeGrafter"/>
</dbReference>
<dbReference type="InterPro" id="IPR007459">
    <property type="entry name" value="DNA_pol3_chi"/>
</dbReference>
<accession>A0A1Y0IAT9</accession>
<dbReference type="AlphaFoldDB" id="A0A1Y0IAT9"/>
<dbReference type="GO" id="GO:0003887">
    <property type="term" value="F:DNA-directed DNA polymerase activity"/>
    <property type="evidence" value="ECO:0007669"/>
    <property type="project" value="InterPro"/>
</dbReference>
<dbReference type="RefSeq" id="WP_087462489.1">
    <property type="nucleotide sequence ID" value="NZ_CP021425.1"/>
</dbReference>
<organism evidence="1 2">
    <name type="scientific">Oleiphilus messinensis</name>
    <dbReference type="NCBI Taxonomy" id="141451"/>
    <lineage>
        <taxon>Bacteria</taxon>
        <taxon>Pseudomonadati</taxon>
        <taxon>Pseudomonadota</taxon>
        <taxon>Gammaproteobacteria</taxon>
        <taxon>Oceanospirillales</taxon>
        <taxon>Oleiphilaceae</taxon>
        <taxon>Oleiphilus</taxon>
    </lineage>
</organism>
<reference evidence="1 2" key="1">
    <citation type="submission" date="2017-05" db="EMBL/GenBank/DDBJ databases">
        <title>Genomic insights into alkan degradation activity of Oleiphilus messinensis.</title>
        <authorList>
            <person name="Kozyavkin S.A."/>
            <person name="Slesarev A.I."/>
            <person name="Golyshin P.N."/>
            <person name="Korzhenkov A."/>
            <person name="Golyshina O.N."/>
            <person name="Toshchakov S.V."/>
        </authorList>
    </citation>
    <scope>NUCLEOTIDE SEQUENCE [LARGE SCALE GENOMIC DNA]</scope>
    <source>
        <strain evidence="1 2">ME102</strain>
    </source>
</reference>
<gene>
    <name evidence="1" type="ORF">OLMES_3591</name>
</gene>
<dbReference type="GO" id="GO:0003677">
    <property type="term" value="F:DNA binding"/>
    <property type="evidence" value="ECO:0007669"/>
    <property type="project" value="InterPro"/>
</dbReference>
<sequence>MLERADFYILKSDREIDRYNYVCRLTEMAYTRGMRTHILTDSTAEAEHLDELLWNFKLESFIPHEIAVHSSLITTATTGDTKTQAPVLIYTTALDKTETSGDLVINMSASLPHNIDSYSRLAEIASQSPPVLKQVRSHFRQLKTSGVTINIHDFSSNT</sequence>
<evidence type="ECO:0000313" key="2">
    <source>
        <dbReference type="Proteomes" id="UP000196027"/>
    </source>
</evidence>
<dbReference type="SUPFAM" id="SSF102400">
    <property type="entry name" value="DNA polymerase III chi subunit"/>
    <property type="match status" value="1"/>
</dbReference>
<name>A0A1Y0IAT9_9GAMM</name>
<protein>
    <submittedName>
        <fullName evidence="1">DNA polymerase III subunit chi</fullName>
    </submittedName>
</protein>
<evidence type="ECO:0000313" key="1">
    <source>
        <dbReference type="EMBL" id="ARU57618.1"/>
    </source>
</evidence>
<dbReference type="PANTHER" id="PTHR38767">
    <property type="entry name" value="DNA POLYMERASE III SUBUNIT CHI"/>
    <property type="match status" value="1"/>
</dbReference>
<dbReference type="InterPro" id="IPR036768">
    <property type="entry name" value="PolIII_chi_sf"/>
</dbReference>